<dbReference type="PANTHER" id="PTHR33546:SF1">
    <property type="entry name" value="LARGE, MULTIFUNCTIONAL SECRETED PROTEIN"/>
    <property type="match status" value="1"/>
</dbReference>
<organism evidence="2 3">
    <name type="scientific">Candidatus Woesebacteria bacterium RBG_13_46_13</name>
    <dbReference type="NCBI Taxonomy" id="1802479"/>
    <lineage>
        <taxon>Bacteria</taxon>
        <taxon>Candidatus Woeseibacteriota</taxon>
    </lineage>
</organism>
<proteinExistence type="predicted"/>
<dbReference type="InterPro" id="IPR011041">
    <property type="entry name" value="Quinoprot_gluc/sorb_DH_b-prop"/>
</dbReference>
<dbReference type="SUPFAM" id="SSF50952">
    <property type="entry name" value="Soluble quinoprotein glucose dehydrogenase"/>
    <property type="match status" value="1"/>
</dbReference>
<name>A0A1F7X5R5_9BACT</name>
<protein>
    <recommendedName>
        <fullName evidence="1">Pyrroloquinoline quinone-dependent pyranose dehydrogenase beta-propeller domain-containing protein</fullName>
    </recommendedName>
</protein>
<dbReference type="STRING" id="1802479.A2Y68_02690"/>
<dbReference type="PANTHER" id="PTHR33546">
    <property type="entry name" value="LARGE, MULTIFUNCTIONAL SECRETED PROTEIN-RELATED"/>
    <property type="match status" value="1"/>
</dbReference>
<dbReference type="Proteomes" id="UP000176778">
    <property type="component" value="Unassembled WGS sequence"/>
</dbReference>
<sequence>MKKLLPLLIIAVLIGALFLLGQKYLRSNVNIDILTQIAQPGKNSEKSLPSSSQLAGLEIFADLKGALPRALAFDKNGVLFASVPAQGKIIALPDANRDGKADRIVEVITGLSRPHGIAFDGNFIYIGETDKVVRASYNADNFTIGSLQTLFSLPDGGRHFTRTIRVLKDKLYTSVGSSCDTCVEKDEYRAAILVSNLDGSGLRVFARGLRNSVFFTFDSQGKLWGADMGRDFLGDNLPPDEINIIEDGKDYGWPYCYGDRLRDSNFMPGQKTDYCLSTQSPLYQLPAHVAPLGVVFDKDGNLLVALHGSWNSTVPVGYKIVKLNLTKGKVVQVDDFVTGFITPAGKVVGRPVDLIFNKEGELFVSDDYAGVIYLLRTK</sequence>
<dbReference type="Pfam" id="PF22807">
    <property type="entry name" value="TrAA12"/>
    <property type="match status" value="1"/>
</dbReference>
<dbReference type="InterPro" id="IPR011042">
    <property type="entry name" value="6-blade_b-propeller_TolB-like"/>
</dbReference>
<evidence type="ECO:0000259" key="1">
    <source>
        <dbReference type="Pfam" id="PF22807"/>
    </source>
</evidence>
<evidence type="ECO:0000313" key="3">
    <source>
        <dbReference type="Proteomes" id="UP000176778"/>
    </source>
</evidence>
<comment type="caution">
    <text evidence="2">The sequence shown here is derived from an EMBL/GenBank/DDBJ whole genome shotgun (WGS) entry which is preliminary data.</text>
</comment>
<dbReference type="EMBL" id="MGFR01000001">
    <property type="protein sequence ID" value="OGM10321.1"/>
    <property type="molecule type" value="Genomic_DNA"/>
</dbReference>
<evidence type="ECO:0000313" key="2">
    <source>
        <dbReference type="EMBL" id="OGM10321.1"/>
    </source>
</evidence>
<accession>A0A1F7X5R5</accession>
<reference evidence="2 3" key="1">
    <citation type="journal article" date="2016" name="Nat. Commun.">
        <title>Thousands of microbial genomes shed light on interconnected biogeochemical processes in an aquifer system.</title>
        <authorList>
            <person name="Anantharaman K."/>
            <person name="Brown C.T."/>
            <person name="Hug L.A."/>
            <person name="Sharon I."/>
            <person name="Castelle C.J."/>
            <person name="Probst A.J."/>
            <person name="Thomas B.C."/>
            <person name="Singh A."/>
            <person name="Wilkins M.J."/>
            <person name="Karaoz U."/>
            <person name="Brodie E.L."/>
            <person name="Williams K.H."/>
            <person name="Hubbard S.S."/>
            <person name="Banfield J.F."/>
        </authorList>
    </citation>
    <scope>NUCLEOTIDE SEQUENCE [LARGE SCALE GENOMIC DNA]</scope>
</reference>
<gene>
    <name evidence="2" type="ORF">A2Y68_02690</name>
</gene>
<dbReference type="AlphaFoldDB" id="A0A1F7X5R5"/>
<dbReference type="InterPro" id="IPR054539">
    <property type="entry name" value="Beta-prop_PDH"/>
</dbReference>
<dbReference type="Gene3D" id="2.120.10.30">
    <property type="entry name" value="TolB, C-terminal domain"/>
    <property type="match status" value="1"/>
</dbReference>
<feature type="domain" description="Pyrroloquinoline quinone-dependent pyranose dehydrogenase beta-propeller" evidence="1">
    <location>
        <begin position="67"/>
        <end position="377"/>
    </location>
</feature>